<feature type="transmembrane region" description="Helical" evidence="1">
    <location>
        <begin position="202"/>
        <end position="219"/>
    </location>
</feature>
<reference evidence="3 4" key="1">
    <citation type="journal article" date="2021" name="ISME Commun">
        <title>Automated analysis of genomic sequences facilitates high-throughput and comprehensive description of bacteria.</title>
        <authorList>
            <person name="Hitch T.C.A."/>
        </authorList>
    </citation>
    <scope>NUCLEOTIDE SEQUENCE [LARGE SCALE GENOMIC DNA]</scope>
    <source>
        <strain evidence="3 4">Sanger_03</strain>
    </source>
</reference>
<dbReference type="PANTHER" id="PTHR37312:SF1">
    <property type="entry name" value="MEMBRANE-BOUND ACYLTRANSFERASE YKRP-RELATED"/>
    <property type="match status" value="1"/>
</dbReference>
<dbReference type="Proteomes" id="UP001652431">
    <property type="component" value="Unassembled WGS sequence"/>
</dbReference>
<evidence type="ECO:0000259" key="2">
    <source>
        <dbReference type="Pfam" id="PF01757"/>
    </source>
</evidence>
<evidence type="ECO:0000256" key="1">
    <source>
        <dbReference type="SAM" id="Phobius"/>
    </source>
</evidence>
<name>A0ABT2RRZ7_9FIRM</name>
<proteinExistence type="predicted"/>
<keyword evidence="1" id="KW-0472">Membrane</keyword>
<keyword evidence="3" id="KW-0808">Transferase</keyword>
<keyword evidence="3" id="KW-0012">Acyltransferase</keyword>
<keyword evidence="1" id="KW-0812">Transmembrane</keyword>
<dbReference type="PANTHER" id="PTHR37312">
    <property type="entry name" value="MEMBRANE-BOUND ACYLTRANSFERASE YKRP-RELATED"/>
    <property type="match status" value="1"/>
</dbReference>
<dbReference type="Pfam" id="PF01757">
    <property type="entry name" value="Acyl_transf_3"/>
    <property type="match status" value="1"/>
</dbReference>
<feature type="transmembrane region" description="Helical" evidence="1">
    <location>
        <begin position="71"/>
        <end position="91"/>
    </location>
</feature>
<dbReference type="RefSeq" id="WP_262576007.1">
    <property type="nucleotide sequence ID" value="NZ_JAOQJU010000039.1"/>
</dbReference>
<feature type="transmembrane region" description="Helical" evidence="1">
    <location>
        <begin position="111"/>
        <end position="130"/>
    </location>
</feature>
<sequence length="337" mass="38464">MGKRIEWIDTAKGIGLILVILGHLHIPFMTTWIYLFHMPLFFFLSGLVYSGGKYTWKQYLIKKAKSLLVPYVTYGFIILLFYTIVNSIIGVENSLYGSTREMFKNLIIQEHFWTIWFLTALFLVEIIYYFLNKICSANYKKLTAISILMCAIGLMRYRLGFGSLPWNLDIAFVAQLFFHVGRIMKSSKILKTITAPSNVRKNVLYTNVFLMVNVISGVMGIKLTHESLDMSVGLYGNEILTFISAFSGIFFVISLSNLTQPLAVQYLGRNTMLIFALHSRVIIVGCSYIYEVLGVFQGIGYAEQILSAIVTFVIIIIMLVPVTEIIKKSRVKFWFGM</sequence>
<feature type="transmembrane region" description="Helical" evidence="1">
    <location>
        <begin position="305"/>
        <end position="326"/>
    </location>
</feature>
<evidence type="ECO:0000313" key="4">
    <source>
        <dbReference type="Proteomes" id="UP001652431"/>
    </source>
</evidence>
<organism evidence="3 4">
    <name type="scientific">Dorea acetigenes</name>
    <dbReference type="NCBI Taxonomy" id="2981787"/>
    <lineage>
        <taxon>Bacteria</taxon>
        <taxon>Bacillati</taxon>
        <taxon>Bacillota</taxon>
        <taxon>Clostridia</taxon>
        <taxon>Lachnospirales</taxon>
        <taxon>Lachnospiraceae</taxon>
        <taxon>Dorea</taxon>
    </lineage>
</organism>
<protein>
    <submittedName>
        <fullName evidence="3">Acyltransferase family protein</fullName>
    </submittedName>
</protein>
<accession>A0ABT2RRZ7</accession>
<dbReference type="EMBL" id="JAOQJU010000039">
    <property type="protein sequence ID" value="MCU6688181.1"/>
    <property type="molecule type" value="Genomic_DNA"/>
</dbReference>
<feature type="transmembrane region" description="Helical" evidence="1">
    <location>
        <begin position="239"/>
        <end position="259"/>
    </location>
</feature>
<evidence type="ECO:0000313" key="3">
    <source>
        <dbReference type="EMBL" id="MCU6688181.1"/>
    </source>
</evidence>
<feature type="domain" description="Acyltransferase 3" evidence="2">
    <location>
        <begin position="6"/>
        <end position="320"/>
    </location>
</feature>
<feature type="transmembrane region" description="Helical" evidence="1">
    <location>
        <begin position="7"/>
        <end position="26"/>
    </location>
</feature>
<keyword evidence="4" id="KW-1185">Reference proteome</keyword>
<comment type="caution">
    <text evidence="3">The sequence shown here is derived from an EMBL/GenBank/DDBJ whole genome shotgun (WGS) entry which is preliminary data.</text>
</comment>
<dbReference type="InterPro" id="IPR002656">
    <property type="entry name" value="Acyl_transf_3_dom"/>
</dbReference>
<dbReference type="GO" id="GO:0016746">
    <property type="term" value="F:acyltransferase activity"/>
    <property type="evidence" value="ECO:0007669"/>
    <property type="project" value="UniProtKB-KW"/>
</dbReference>
<dbReference type="InterPro" id="IPR052734">
    <property type="entry name" value="Nod_factor_acetyltransferase"/>
</dbReference>
<keyword evidence="1" id="KW-1133">Transmembrane helix</keyword>
<gene>
    <name evidence="3" type="ORF">OCV99_16915</name>
</gene>
<feature type="transmembrane region" description="Helical" evidence="1">
    <location>
        <begin position="164"/>
        <end position="181"/>
    </location>
</feature>
<feature type="transmembrane region" description="Helical" evidence="1">
    <location>
        <begin position="271"/>
        <end position="290"/>
    </location>
</feature>